<dbReference type="EMBL" id="JASPKY010000214">
    <property type="protein sequence ID" value="KAK9720039.1"/>
    <property type="molecule type" value="Genomic_DNA"/>
</dbReference>
<reference evidence="3 4" key="1">
    <citation type="journal article" date="2024" name="BMC Genomics">
        <title>De novo assembly and annotation of Popillia japonica's genome with initial clues to its potential as an invasive pest.</title>
        <authorList>
            <person name="Cucini C."/>
            <person name="Boschi S."/>
            <person name="Funari R."/>
            <person name="Cardaioli E."/>
            <person name="Iannotti N."/>
            <person name="Marturano G."/>
            <person name="Paoli F."/>
            <person name="Bruttini M."/>
            <person name="Carapelli A."/>
            <person name="Frati F."/>
            <person name="Nardi F."/>
        </authorList>
    </citation>
    <scope>NUCLEOTIDE SEQUENCE [LARGE SCALE GENOMIC DNA]</scope>
    <source>
        <strain evidence="3">DMR45628</strain>
    </source>
</reference>
<dbReference type="Proteomes" id="UP001458880">
    <property type="component" value="Unassembled WGS sequence"/>
</dbReference>
<proteinExistence type="predicted"/>
<comment type="caution">
    <text evidence="3">The sequence shown here is derived from an EMBL/GenBank/DDBJ whole genome shotgun (WGS) entry which is preliminary data.</text>
</comment>
<feature type="domain" description="PiggyBac transposable element-derived protein" evidence="2">
    <location>
        <begin position="178"/>
        <end position="248"/>
    </location>
</feature>
<evidence type="ECO:0000259" key="2">
    <source>
        <dbReference type="Pfam" id="PF13843"/>
    </source>
</evidence>
<keyword evidence="4" id="KW-1185">Reference proteome</keyword>
<dbReference type="AlphaFoldDB" id="A0AAW1KL94"/>
<organism evidence="3 4">
    <name type="scientific">Popillia japonica</name>
    <name type="common">Japanese beetle</name>
    <dbReference type="NCBI Taxonomy" id="7064"/>
    <lineage>
        <taxon>Eukaryota</taxon>
        <taxon>Metazoa</taxon>
        <taxon>Ecdysozoa</taxon>
        <taxon>Arthropoda</taxon>
        <taxon>Hexapoda</taxon>
        <taxon>Insecta</taxon>
        <taxon>Pterygota</taxon>
        <taxon>Neoptera</taxon>
        <taxon>Endopterygota</taxon>
        <taxon>Coleoptera</taxon>
        <taxon>Polyphaga</taxon>
        <taxon>Scarabaeiformia</taxon>
        <taxon>Scarabaeidae</taxon>
        <taxon>Rutelinae</taxon>
        <taxon>Popillia</taxon>
    </lineage>
</organism>
<gene>
    <name evidence="3" type="ORF">QE152_g22328</name>
</gene>
<evidence type="ECO:0000313" key="4">
    <source>
        <dbReference type="Proteomes" id="UP001458880"/>
    </source>
</evidence>
<evidence type="ECO:0000256" key="1">
    <source>
        <dbReference type="SAM" id="MobiDB-lite"/>
    </source>
</evidence>
<feature type="region of interest" description="Disordered" evidence="1">
    <location>
        <begin position="104"/>
        <end position="129"/>
    </location>
</feature>
<sequence length="259" mass="30124">MFLYFFIIFRLIEVLLNVGIITALNPTDFFLPGYKRAKVYQTQTEPLEDLSEKLISHRRNVNFRGAWAGDDKFEETVLKWFNECKSDESDIDVDVDNDFAIVSGHDTESENSESNDDESDNEVSNEQEKNTNYFGKNDFKWSVNEVVPLRGRTLRHNIVLQLPGLKQVCRSLGNSARPKDVWNLLFSEDMVGHLVQWTNVKIQSYRQKFKREGRSEIADTDSTEIRAFMGMLIYSAVFNSNHESIRTIFATDVKIWWDI</sequence>
<feature type="compositionally biased region" description="Acidic residues" evidence="1">
    <location>
        <begin position="109"/>
        <end position="125"/>
    </location>
</feature>
<evidence type="ECO:0000313" key="3">
    <source>
        <dbReference type="EMBL" id="KAK9720039.1"/>
    </source>
</evidence>
<dbReference type="Pfam" id="PF13843">
    <property type="entry name" value="DDE_Tnp_1_7"/>
    <property type="match status" value="1"/>
</dbReference>
<dbReference type="InterPro" id="IPR029526">
    <property type="entry name" value="PGBD"/>
</dbReference>
<accession>A0AAW1KL94</accession>
<name>A0AAW1KL94_POPJA</name>
<protein>
    <submittedName>
        <fullName evidence="3">Transposase IS4</fullName>
    </submittedName>
</protein>